<organism evidence="2 3">
    <name type="scientific">Periplaneta americana</name>
    <name type="common">American cockroach</name>
    <name type="synonym">Blatta americana</name>
    <dbReference type="NCBI Taxonomy" id="6978"/>
    <lineage>
        <taxon>Eukaryota</taxon>
        <taxon>Metazoa</taxon>
        <taxon>Ecdysozoa</taxon>
        <taxon>Arthropoda</taxon>
        <taxon>Hexapoda</taxon>
        <taxon>Insecta</taxon>
        <taxon>Pterygota</taxon>
        <taxon>Neoptera</taxon>
        <taxon>Polyneoptera</taxon>
        <taxon>Dictyoptera</taxon>
        <taxon>Blattodea</taxon>
        <taxon>Blattoidea</taxon>
        <taxon>Blattidae</taxon>
        <taxon>Blattinae</taxon>
        <taxon>Periplaneta</taxon>
    </lineage>
</organism>
<feature type="domain" description="DUF4817" evidence="1">
    <location>
        <begin position="55"/>
        <end position="97"/>
    </location>
</feature>
<evidence type="ECO:0000313" key="3">
    <source>
        <dbReference type="Proteomes" id="UP001148838"/>
    </source>
</evidence>
<dbReference type="InterPro" id="IPR032135">
    <property type="entry name" value="DUF4817"/>
</dbReference>
<gene>
    <name evidence="2" type="ORF">ANN_04005</name>
</gene>
<proteinExistence type="predicted"/>
<evidence type="ECO:0000313" key="2">
    <source>
        <dbReference type="EMBL" id="KAJ4442419.1"/>
    </source>
</evidence>
<accession>A0ABQ8T7D4</accession>
<sequence>MSGKHIHQEEKRIKLLSFNNKGCLLPFDVKLVLFKSFHQKSYNEQTGSVVMERWSTEHRIPAVELFIKTDSVTATQRGFRLQFDTRHAPSHNTLVLWAQNGGVNKGYQATWMSSFGSHTSKCGTGSRSSAS</sequence>
<evidence type="ECO:0000259" key="1">
    <source>
        <dbReference type="Pfam" id="PF16087"/>
    </source>
</evidence>
<reference evidence="2 3" key="1">
    <citation type="journal article" date="2022" name="Allergy">
        <title>Genome assembly and annotation of Periplaneta americana reveal a comprehensive cockroach allergen profile.</title>
        <authorList>
            <person name="Wang L."/>
            <person name="Xiong Q."/>
            <person name="Saelim N."/>
            <person name="Wang L."/>
            <person name="Nong W."/>
            <person name="Wan A.T."/>
            <person name="Shi M."/>
            <person name="Liu X."/>
            <person name="Cao Q."/>
            <person name="Hui J.H.L."/>
            <person name="Sookrung N."/>
            <person name="Leung T.F."/>
            <person name="Tungtrongchitr A."/>
            <person name="Tsui S.K.W."/>
        </authorList>
    </citation>
    <scope>NUCLEOTIDE SEQUENCE [LARGE SCALE GENOMIC DNA]</scope>
    <source>
        <strain evidence="2">PWHHKU_190912</strain>
    </source>
</reference>
<dbReference type="EMBL" id="JAJSOF020000013">
    <property type="protein sequence ID" value="KAJ4442419.1"/>
    <property type="molecule type" value="Genomic_DNA"/>
</dbReference>
<name>A0ABQ8T7D4_PERAM</name>
<protein>
    <recommendedName>
        <fullName evidence="1">DUF4817 domain-containing protein</fullName>
    </recommendedName>
</protein>
<dbReference type="Proteomes" id="UP001148838">
    <property type="component" value="Unassembled WGS sequence"/>
</dbReference>
<keyword evidence="3" id="KW-1185">Reference proteome</keyword>
<dbReference type="Pfam" id="PF16087">
    <property type="entry name" value="DUF4817"/>
    <property type="match status" value="1"/>
</dbReference>
<comment type="caution">
    <text evidence="2">The sequence shown here is derived from an EMBL/GenBank/DDBJ whole genome shotgun (WGS) entry which is preliminary data.</text>
</comment>